<accession>A0A3B0M392</accession>
<gene>
    <name evidence="1" type="ORF">ARTV_0013</name>
</gene>
<dbReference type="EMBL" id="UFQR01000001">
    <property type="protein sequence ID" value="SSW94498.1"/>
    <property type="molecule type" value="Genomic_DNA"/>
</dbReference>
<sequence length="64" mass="7169">MYYQMINIGVPAHKCQVCGYKASADINSARNILATGQAVLTRRGMVQLDRPWKQEPTDMIQTSV</sequence>
<reference evidence="1" key="1">
    <citation type="submission" date="2018-04" db="EMBL/GenBank/DDBJ databases">
        <authorList>
            <person name="Go L.Y."/>
            <person name="Mitchell J.A."/>
        </authorList>
    </citation>
    <scope>NUCLEOTIDE SEQUENCE</scope>
    <source>
        <strain evidence="1">ARTV</strain>
    </source>
</reference>
<organism evidence="1">
    <name type="scientific">Arsenophonus endosymbiont of Trialeurodes vaporariorum</name>
    <dbReference type="NCBI Taxonomy" id="235567"/>
    <lineage>
        <taxon>Bacteria</taxon>
        <taxon>Pseudomonadati</taxon>
        <taxon>Pseudomonadota</taxon>
        <taxon>Gammaproteobacteria</taxon>
        <taxon>Enterobacterales</taxon>
        <taxon>Morganellaceae</taxon>
        <taxon>Arsenophonus</taxon>
    </lineage>
</organism>
<evidence type="ECO:0008006" key="2">
    <source>
        <dbReference type="Google" id="ProtNLM"/>
    </source>
</evidence>
<protein>
    <recommendedName>
        <fullName evidence="2">Transposase</fullName>
    </recommendedName>
</protein>
<dbReference type="AlphaFoldDB" id="A0A3B0M392"/>
<name>A0A3B0M392_9GAMM</name>
<evidence type="ECO:0000313" key="1">
    <source>
        <dbReference type="EMBL" id="SSW94498.1"/>
    </source>
</evidence>
<proteinExistence type="predicted"/>